<evidence type="ECO:0000313" key="2">
    <source>
        <dbReference type="EMBL" id="WMW81135.1"/>
    </source>
</evidence>
<keyword evidence="1" id="KW-0472">Membrane</keyword>
<keyword evidence="1" id="KW-0812">Transmembrane</keyword>
<sequence>MSLLFLPTGLTWYQMLDVQMWLHPMQFGQAHAGVAALTVLGMSLMAGVLWFMPRYSRSVAYVALLLSILSFVIAFTFAFRVPGIWALCCFSSWRLTRG</sequence>
<protein>
    <submittedName>
        <fullName evidence="2">Uncharacterized protein</fullName>
    </submittedName>
</protein>
<dbReference type="EMBL" id="CP133720">
    <property type="protein sequence ID" value="WMW81135.1"/>
    <property type="molecule type" value="Genomic_DNA"/>
</dbReference>
<proteinExistence type="predicted"/>
<keyword evidence="3" id="KW-1185">Reference proteome</keyword>
<name>A0ABY9RKD9_9BURK</name>
<gene>
    <name evidence="2" type="ORF">RF679_02345</name>
</gene>
<accession>A0ABY9RKD9</accession>
<dbReference type="Proteomes" id="UP001181355">
    <property type="component" value="Chromosome"/>
</dbReference>
<organism evidence="2 3">
    <name type="scientific">Undibacterium cyanobacteriorum</name>
    <dbReference type="NCBI Taxonomy" id="3073561"/>
    <lineage>
        <taxon>Bacteria</taxon>
        <taxon>Pseudomonadati</taxon>
        <taxon>Pseudomonadota</taxon>
        <taxon>Betaproteobacteria</taxon>
        <taxon>Burkholderiales</taxon>
        <taxon>Oxalobacteraceae</taxon>
        <taxon>Undibacterium</taxon>
    </lineage>
</organism>
<evidence type="ECO:0000313" key="3">
    <source>
        <dbReference type="Proteomes" id="UP001181355"/>
    </source>
</evidence>
<keyword evidence="1" id="KW-1133">Transmembrane helix</keyword>
<reference evidence="2" key="1">
    <citation type="submission" date="2023-09" db="EMBL/GenBank/DDBJ databases">
        <title>Undibacterium sp. 20NA77.5 isolated from freshwater.</title>
        <authorList>
            <person name="Le V."/>
            <person name="Ko S.-R."/>
            <person name="Ahn C.-Y."/>
            <person name="Oh H.-M."/>
        </authorList>
    </citation>
    <scope>NUCLEOTIDE SEQUENCE</scope>
    <source>
        <strain evidence="2">20NA77.5</strain>
    </source>
</reference>
<feature type="transmembrane region" description="Helical" evidence="1">
    <location>
        <begin position="30"/>
        <end position="52"/>
    </location>
</feature>
<evidence type="ECO:0000256" key="1">
    <source>
        <dbReference type="SAM" id="Phobius"/>
    </source>
</evidence>
<feature type="transmembrane region" description="Helical" evidence="1">
    <location>
        <begin position="59"/>
        <end position="79"/>
    </location>
</feature>
<dbReference type="RefSeq" id="WP_309482625.1">
    <property type="nucleotide sequence ID" value="NZ_CP133720.1"/>
</dbReference>